<feature type="transmembrane region" description="Helical" evidence="1">
    <location>
        <begin position="7"/>
        <end position="29"/>
    </location>
</feature>
<evidence type="ECO:0000313" key="2">
    <source>
        <dbReference type="EMBL" id="NNJ28395.1"/>
    </source>
</evidence>
<feature type="transmembrane region" description="Helical" evidence="1">
    <location>
        <begin position="61"/>
        <end position="81"/>
    </location>
</feature>
<protein>
    <submittedName>
        <fullName evidence="2">Uncharacterized protein</fullName>
    </submittedName>
</protein>
<dbReference type="RefSeq" id="WP_170819757.1">
    <property type="nucleotide sequence ID" value="NZ_JAAOXG010000001.1"/>
</dbReference>
<sequence length="84" mass="9738">MNKVPFYYIISFIFEAIGFTLILNCYNIAEYKLDLKILTMQKLDIPLEFNYNYLNIVSNNYRTAGILLSLLGGIFLIKILFSGK</sequence>
<keyword evidence="1" id="KW-0472">Membrane</keyword>
<dbReference type="Proteomes" id="UP000539052">
    <property type="component" value="Unassembled WGS sequence"/>
</dbReference>
<evidence type="ECO:0000313" key="3">
    <source>
        <dbReference type="Proteomes" id="UP000539052"/>
    </source>
</evidence>
<dbReference type="EMBL" id="JAAOXG010000001">
    <property type="protein sequence ID" value="NNJ28395.1"/>
    <property type="molecule type" value="Genomic_DNA"/>
</dbReference>
<accession>A0ABX1VKQ5</accession>
<name>A0ABX1VKQ5_9FIRM</name>
<reference evidence="2 3" key="1">
    <citation type="submission" date="2020-03" db="EMBL/GenBank/DDBJ databases">
        <title>Genome Sequence of industrial isolate, B5A.</title>
        <authorList>
            <person name="Sharma S."/>
            <person name="Patil P.B."/>
            <person name="Korpole S."/>
        </authorList>
    </citation>
    <scope>NUCLEOTIDE SEQUENCE [LARGE SCALE GENOMIC DNA]</scope>
    <source>
        <strain evidence="2 3">PI-S10-B5A</strain>
    </source>
</reference>
<comment type="caution">
    <text evidence="2">The sequence shown here is derived from an EMBL/GenBank/DDBJ whole genome shotgun (WGS) entry which is preliminary data.</text>
</comment>
<evidence type="ECO:0000256" key="1">
    <source>
        <dbReference type="SAM" id="Phobius"/>
    </source>
</evidence>
<keyword evidence="1" id="KW-0812">Transmembrane</keyword>
<keyword evidence="1" id="KW-1133">Transmembrane helix</keyword>
<organism evidence="2 3">
    <name type="scientific">Lacrimispora defluvii</name>
    <dbReference type="NCBI Taxonomy" id="2719233"/>
    <lineage>
        <taxon>Bacteria</taxon>
        <taxon>Bacillati</taxon>
        <taxon>Bacillota</taxon>
        <taxon>Clostridia</taxon>
        <taxon>Lachnospirales</taxon>
        <taxon>Lachnospiraceae</taxon>
        <taxon>Lacrimispora</taxon>
    </lineage>
</organism>
<proteinExistence type="predicted"/>
<gene>
    <name evidence="2" type="ORF">G9470_01090</name>
</gene>
<keyword evidence="3" id="KW-1185">Reference proteome</keyword>